<protein>
    <submittedName>
        <fullName evidence="1">Uncharacterized protein</fullName>
    </submittedName>
</protein>
<name>A0A6U3CNI5_9STRA</name>
<proteinExistence type="predicted"/>
<gene>
    <name evidence="1" type="ORF">APAL1065_LOCUS20676</name>
    <name evidence="2" type="ORF">APAL1065_LOCUS20677</name>
</gene>
<dbReference type="AlphaFoldDB" id="A0A6U3CNI5"/>
<organism evidence="1">
    <name type="scientific">Entomoneis paludosa</name>
    <dbReference type="NCBI Taxonomy" id="265537"/>
    <lineage>
        <taxon>Eukaryota</taxon>
        <taxon>Sar</taxon>
        <taxon>Stramenopiles</taxon>
        <taxon>Ochrophyta</taxon>
        <taxon>Bacillariophyta</taxon>
        <taxon>Bacillariophyceae</taxon>
        <taxon>Bacillariophycidae</taxon>
        <taxon>Entomoneidaceae</taxon>
        <taxon>Entomoneis</taxon>
    </lineage>
</organism>
<dbReference type="EMBL" id="HBHT01030811">
    <property type="protein sequence ID" value="CAD9982645.1"/>
    <property type="molecule type" value="Transcribed_RNA"/>
</dbReference>
<reference evidence="1" key="1">
    <citation type="submission" date="2021-01" db="EMBL/GenBank/DDBJ databases">
        <authorList>
            <person name="Corre E."/>
            <person name="Pelletier E."/>
            <person name="Niang G."/>
            <person name="Scheremetjew M."/>
            <person name="Finn R."/>
            <person name="Kale V."/>
            <person name="Holt S."/>
            <person name="Cochrane G."/>
            <person name="Meng A."/>
            <person name="Brown T."/>
            <person name="Cohen L."/>
        </authorList>
    </citation>
    <scope>NUCLEOTIDE SEQUENCE</scope>
    <source>
        <strain evidence="1">CCMP125</strain>
    </source>
</reference>
<accession>A0A6U3CNI5</accession>
<evidence type="ECO:0000313" key="2">
    <source>
        <dbReference type="EMBL" id="CAD9982645.1"/>
    </source>
</evidence>
<sequence>MRLQNVLVTASWCTMTPWCRHSKDDPFLLSPADPCQQDFQGFKQLLLPEEIAVQRHKHSIHMRSLTKKVWCCFVSFSAHSQYKMVGEEQFRSPTLFGGMVD</sequence>
<dbReference type="EMBL" id="HBHT01030810">
    <property type="protein sequence ID" value="CAD9982643.1"/>
    <property type="molecule type" value="Transcribed_RNA"/>
</dbReference>
<evidence type="ECO:0000313" key="1">
    <source>
        <dbReference type="EMBL" id="CAD9982643.1"/>
    </source>
</evidence>